<sequence length="279" mass="30291">MTEQEPSAEASAAPATAEQAVPERRRGRRAAAAPRPPARITVTGVLGELLITAGVVVMLFLGWYLWLNDVVVGSNQQVAAEEVQEELQTRWERGEGTAERPADPGEPVVTPEPTREGEVFGALIVPRFGAEWKRSIAQGVDVETVLNSWTVGVGHYIGTQMPGEVGNFALAGHRWTYGSAFGDIDTFRLGDKIYVETVDGWYQYGFRGLEYVWPSGVDVLEPVPAAPGVAPTDRVLTLTSCNPPWSTAERIIAYAAFETWYPRAVGPPPEISSLVEAGR</sequence>
<organism evidence="5 6">
    <name type="scientific">Microcella frigidaquae</name>
    <dbReference type="NCBI Taxonomy" id="424758"/>
    <lineage>
        <taxon>Bacteria</taxon>
        <taxon>Bacillati</taxon>
        <taxon>Actinomycetota</taxon>
        <taxon>Actinomycetes</taxon>
        <taxon>Micrococcales</taxon>
        <taxon>Microbacteriaceae</taxon>
        <taxon>Microcella</taxon>
    </lineage>
</organism>
<evidence type="ECO:0000313" key="5">
    <source>
        <dbReference type="EMBL" id="MBB5617981.1"/>
    </source>
</evidence>
<dbReference type="GO" id="GO:0016787">
    <property type="term" value="F:hydrolase activity"/>
    <property type="evidence" value="ECO:0007669"/>
    <property type="project" value="UniProtKB-KW"/>
</dbReference>
<dbReference type="InterPro" id="IPR042003">
    <property type="entry name" value="Sortase_E"/>
</dbReference>
<reference evidence="5 6" key="1">
    <citation type="submission" date="2020-08" db="EMBL/GenBank/DDBJ databases">
        <title>Sequencing the genomes of 1000 actinobacteria strains.</title>
        <authorList>
            <person name="Klenk H.-P."/>
        </authorList>
    </citation>
    <scope>NUCLEOTIDE SEQUENCE [LARGE SCALE GENOMIC DNA]</scope>
    <source>
        <strain evidence="5 6">DSM 23889</strain>
    </source>
</reference>
<evidence type="ECO:0000256" key="3">
    <source>
        <dbReference type="SAM" id="MobiDB-lite"/>
    </source>
</evidence>
<dbReference type="RefSeq" id="WP_341799889.1">
    <property type="nucleotide sequence ID" value="NZ_BAAANZ010000005.1"/>
</dbReference>
<keyword evidence="1 5" id="KW-0378">Hydrolase</keyword>
<feature type="region of interest" description="Disordered" evidence="3">
    <location>
        <begin position="1"/>
        <end position="35"/>
    </location>
</feature>
<comment type="caution">
    <text evidence="5">The sequence shown here is derived from an EMBL/GenBank/DDBJ whole genome shotgun (WGS) entry which is preliminary data.</text>
</comment>
<name>A0A840X6W4_9MICO</name>
<dbReference type="InterPro" id="IPR005754">
    <property type="entry name" value="Sortase"/>
</dbReference>
<dbReference type="Gene3D" id="2.40.260.10">
    <property type="entry name" value="Sortase"/>
    <property type="match status" value="1"/>
</dbReference>
<keyword evidence="4" id="KW-0812">Transmembrane</keyword>
<accession>A0A840X6W4</accession>
<dbReference type="AlphaFoldDB" id="A0A840X6W4"/>
<evidence type="ECO:0000313" key="6">
    <source>
        <dbReference type="Proteomes" id="UP000552883"/>
    </source>
</evidence>
<protein>
    <submittedName>
        <fullName evidence="5">Sortase A</fullName>
        <ecNumber evidence="5">3.4.22.70</ecNumber>
    </submittedName>
</protein>
<feature type="compositionally biased region" description="Basic and acidic residues" evidence="3">
    <location>
        <begin position="88"/>
        <end position="103"/>
    </location>
</feature>
<feature type="region of interest" description="Disordered" evidence="3">
    <location>
        <begin position="88"/>
        <end position="113"/>
    </location>
</feature>
<dbReference type="Pfam" id="PF04203">
    <property type="entry name" value="Sortase"/>
    <property type="match status" value="1"/>
</dbReference>
<dbReference type="SUPFAM" id="SSF63817">
    <property type="entry name" value="Sortase"/>
    <property type="match status" value="1"/>
</dbReference>
<dbReference type="EMBL" id="JACHBS010000001">
    <property type="protein sequence ID" value="MBB5617981.1"/>
    <property type="molecule type" value="Genomic_DNA"/>
</dbReference>
<dbReference type="NCBIfam" id="NF033747">
    <property type="entry name" value="class_E_sortase"/>
    <property type="match status" value="1"/>
</dbReference>
<keyword evidence="4" id="KW-0472">Membrane</keyword>
<feature type="transmembrane region" description="Helical" evidence="4">
    <location>
        <begin position="45"/>
        <end position="66"/>
    </location>
</feature>
<evidence type="ECO:0000256" key="2">
    <source>
        <dbReference type="PIRSR" id="PIRSR605754-1"/>
    </source>
</evidence>
<evidence type="ECO:0000256" key="4">
    <source>
        <dbReference type="SAM" id="Phobius"/>
    </source>
</evidence>
<feature type="active site" description="Proton donor/acceptor" evidence="2">
    <location>
        <position position="173"/>
    </location>
</feature>
<gene>
    <name evidence="5" type="ORF">BJ959_001477</name>
</gene>
<keyword evidence="6" id="KW-1185">Reference proteome</keyword>
<feature type="active site" description="Acyl-thioester intermediate" evidence="2">
    <location>
        <position position="241"/>
    </location>
</feature>
<dbReference type="InterPro" id="IPR023365">
    <property type="entry name" value="Sortase_dom-sf"/>
</dbReference>
<dbReference type="EC" id="3.4.22.70" evidence="5"/>
<feature type="compositionally biased region" description="Low complexity" evidence="3">
    <location>
        <begin position="1"/>
        <end position="20"/>
    </location>
</feature>
<dbReference type="Proteomes" id="UP000552883">
    <property type="component" value="Unassembled WGS sequence"/>
</dbReference>
<dbReference type="InterPro" id="IPR053465">
    <property type="entry name" value="Sortase_Class_E"/>
</dbReference>
<evidence type="ECO:0000256" key="1">
    <source>
        <dbReference type="ARBA" id="ARBA00022801"/>
    </source>
</evidence>
<dbReference type="CDD" id="cd05830">
    <property type="entry name" value="Sortase_E"/>
    <property type="match status" value="1"/>
</dbReference>
<keyword evidence="4" id="KW-1133">Transmembrane helix</keyword>
<proteinExistence type="predicted"/>